<evidence type="ECO:0000313" key="6">
    <source>
        <dbReference type="Proteomes" id="UP001209878"/>
    </source>
</evidence>
<comment type="caution">
    <text evidence="5">The sequence shown here is derived from an EMBL/GenBank/DDBJ whole genome shotgun (WGS) entry which is preliminary data.</text>
</comment>
<evidence type="ECO:0000313" key="5">
    <source>
        <dbReference type="EMBL" id="KAK2186692.1"/>
    </source>
</evidence>
<dbReference type="FunFam" id="2.60.40.10:FF:000425">
    <property type="entry name" value="Myosin light chain kinase"/>
    <property type="match status" value="2"/>
</dbReference>
<keyword evidence="3" id="KW-0393">Immunoglobulin domain</keyword>
<sequence length="294" mass="32973">MEDAGDIRVTAVNPAGEDSCVAKLKIKIKKEKAEFVKKPENVEVMEQEDARFETTVTAKPEPTVEWYKGKALLQPSDHVIYEKEGNDYALVLKGVNPKEAGTYTVKVFADLGTISADAKLKVNELPKPEEPVVEEVLEAEVEQQEAAEFAIEVPAGVAPEFVEVYQDTDVVEKDTLELRVKVTGSPEPKLAWYSNDKELLATPKVKMTKKKDGVHLLKIANTRPAMSGLYRVVATNVAGEVEHTATVTVTGRHMCHKVECVIDINTFYYTKLLIRIVKHNYQRTFYINWIVCHI</sequence>
<organism evidence="5 6">
    <name type="scientific">Ridgeia piscesae</name>
    <name type="common">Tubeworm</name>
    <dbReference type="NCBI Taxonomy" id="27915"/>
    <lineage>
        <taxon>Eukaryota</taxon>
        <taxon>Metazoa</taxon>
        <taxon>Spiralia</taxon>
        <taxon>Lophotrochozoa</taxon>
        <taxon>Annelida</taxon>
        <taxon>Polychaeta</taxon>
        <taxon>Sedentaria</taxon>
        <taxon>Canalipalpata</taxon>
        <taxon>Sabellida</taxon>
        <taxon>Siboglinidae</taxon>
        <taxon>Ridgeia</taxon>
    </lineage>
</organism>
<dbReference type="SMART" id="SM00409">
    <property type="entry name" value="IG"/>
    <property type="match status" value="2"/>
</dbReference>
<dbReference type="InterPro" id="IPR003599">
    <property type="entry name" value="Ig_sub"/>
</dbReference>
<evidence type="ECO:0000256" key="1">
    <source>
        <dbReference type="ARBA" id="ARBA00004496"/>
    </source>
</evidence>
<evidence type="ECO:0000256" key="2">
    <source>
        <dbReference type="ARBA" id="ARBA00022490"/>
    </source>
</evidence>
<dbReference type="EMBL" id="JAODUO010000192">
    <property type="protein sequence ID" value="KAK2186692.1"/>
    <property type="molecule type" value="Genomic_DNA"/>
</dbReference>
<evidence type="ECO:0000256" key="3">
    <source>
        <dbReference type="ARBA" id="ARBA00023319"/>
    </source>
</evidence>
<proteinExistence type="predicted"/>
<evidence type="ECO:0000259" key="4">
    <source>
        <dbReference type="PROSITE" id="PS50835"/>
    </source>
</evidence>
<dbReference type="InterPro" id="IPR013783">
    <property type="entry name" value="Ig-like_fold"/>
</dbReference>
<dbReference type="PANTHER" id="PTHR47633">
    <property type="entry name" value="IMMUNOGLOBULIN"/>
    <property type="match status" value="1"/>
</dbReference>
<dbReference type="Proteomes" id="UP001209878">
    <property type="component" value="Unassembled WGS sequence"/>
</dbReference>
<keyword evidence="6" id="KW-1185">Reference proteome</keyword>
<feature type="domain" description="Ig-like" evidence="4">
    <location>
        <begin position="159"/>
        <end position="248"/>
    </location>
</feature>
<accession>A0AAD9UEP7</accession>
<dbReference type="InterPro" id="IPR036179">
    <property type="entry name" value="Ig-like_dom_sf"/>
</dbReference>
<dbReference type="AlphaFoldDB" id="A0AAD9UEP7"/>
<name>A0AAD9UEP7_RIDPI</name>
<dbReference type="SUPFAM" id="SSF48726">
    <property type="entry name" value="Immunoglobulin"/>
    <property type="match status" value="2"/>
</dbReference>
<dbReference type="Pfam" id="PF07679">
    <property type="entry name" value="I-set"/>
    <property type="match status" value="2"/>
</dbReference>
<gene>
    <name evidence="5" type="ORF">NP493_191g03433</name>
</gene>
<dbReference type="GO" id="GO:0005737">
    <property type="term" value="C:cytoplasm"/>
    <property type="evidence" value="ECO:0007669"/>
    <property type="project" value="UniProtKB-SubCell"/>
</dbReference>
<dbReference type="Gene3D" id="2.60.40.10">
    <property type="entry name" value="Immunoglobulins"/>
    <property type="match status" value="2"/>
</dbReference>
<keyword evidence="2" id="KW-0963">Cytoplasm</keyword>
<dbReference type="InterPro" id="IPR013098">
    <property type="entry name" value="Ig_I-set"/>
</dbReference>
<protein>
    <recommendedName>
        <fullName evidence="4">Ig-like domain-containing protein</fullName>
    </recommendedName>
</protein>
<reference evidence="5" key="1">
    <citation type="journal article" date="2023" name="Mol. Biol. Evol.">
        <title>Third-Generation Sequencing Reveals the Adaptive Role of the Epigenome in Three Deep-Sea Polychaetes.</title>
        <authorList>
            <person name="Perez M."/>
            <person name="Aroh O."/>
            <person name="Sun Y."/>
            <person name="Lan Y."/>
            <person name="Juniper S.K."/>
            <person name="Young C.R."/>
            <person name="Angers B."/>
            <person name="Qian P.Y."/>
        </authorList>
    </citation>
    <scope>NUCLEOTIDE SEQUENCE</scope>
    <source>
        <strain evidence="5">R07B-5</strain>
    </source>
</reference>
<dbReference type="PROSITE" id="PS50835">
    <property type="entry name" value="IG_LIKE"/>
    <property type="match status" value="1"/>
</dbReference>
<comment type="subcellular location">
    <subcellularLocation>
        <location evidence="1">Cytoplasm</location>
    </subcellularLocation>
</comment>
<dbReference type="InterPro" id="IPR007110">
    <property type="entry name" value="Ig-like_dom"/>
</dbReference>